<dbReference type="EMBL" id="JANBPG010003275">
    <property type="protein sequence ID" value="KAJ1882140.1"/>
    <property type="molecule type" value="Genomic_DNA"/>
</dbReference>
<name>A0ACC1HYI6_9FUNG</name>
<keyword evidence="2" id="KW-1185">Reference proteome</keyword>
<protein>
    <submittedName>
        <fullName evidence="1">Uncharacterized protein</fullName>
    </submittedName>
</protein>
<gene>
    <name evidence="1" type="ORF">LPJ66_011200</name>
</gene>
<accession>A0ACC1HYI6</accession>
<evidence type="ECO:0000313" key="1">
    <source>
        <dbReference type="EMBL" id="KAJ1882140.1"/>
    </source>
</evidence>
<sequence>PNAIQNLMKVATTQQSFELVSNEDVAVIRILAGGILCNVKFVIFAQLEKTYQYRPGGIPADETKPWDDLSRTLLQIISDYVTFDIHAAAAHAAASVRAIATSRAESVANGTETVSSTKQESELDQLNTRMSYVQLALELAANIFTEEGATETDEAVSEKKADNAVSAKANTAKVADEDHEMAGDNDDEEERDAGEEERDADEEYASAASGDENDSDFEDEDQNDFDEDDMEELLADESTIAKEADETIQHSILGMFLNVIVPSLRLLAEPTKMSTLATAIKECSVSETADEASLKMIISVSETFATLHERALGCFNNFLLVIEDSLKSWFRLHSDNVAAWWGFLIAVADHLFGVESAPAEHSATDQRLRFVILEPVVGCMWTLARSVGGNVPVTPEQIEGLIHVCEAAPSAEIRVKAVGVIGNVARRQPGHIDANKRIGSYLLEHIISKPLLAFASSNGNREASSLLTDSDVEPIVEALDLFYDIYSDADYDYDGPVFVAGDFLSKLRQMCVPMRKLSKSVDRRKNRSLRDRSDLAHENLRAFIDYKSSERKGR</sequence>
<comment type="caution">
    <text evidence="1">The sequence shown here is derived from an EMBL/GenBank/DDBJ whole genome shotgun (WGS) entry which is preliminary data.</text>
</comment>
<reference evidence="1" key="1">
    <citation type="submission" date="2022-07" db="EMBL/GenBank/DDBJ databases">
        <title>Phylogenomic reconstructions and comparative analyses of Kickxellomycotina fungi.</title>
        <authorList>
            <person name="Reynolds N.K."/>
            <person name="Stajich J.E."/>
            <person name="Barry K."/>
            <person name="Grigoriev I.V."/>
            <person name="Crous P."/>
            <person name="Smith M.E."/>
        </authorList>
    </citation>
    <scope>NUCLEOTIDE SEQUENCE</scope>
    <source>
        <strain evidence="1">Benny 63K</strain>
    </source>
</reference>
<organism evidence="1 2">
    <name type="scientific">Kickxella alabastrina</name>
    <dbReference type="NCBI Taxonomy" id="61397"/>
    <lineage>
        <taxon>Eukaryota</taxon>
        <taxon>Fungi</taxon>
        <taxon>Fungi incertae sedis</taxon>
        <taxon>Zoopagomycota</taxon>
        <taxon>Kickxellomycotina</taxon>
        <taxon>Kickxellomycetes</taxon>
        <taxon>Kickxellales</taxon>
        <taxon>Kickxellaceae</taxon>
        <taxon>Kickxella</taxon>
    </lineage>
</organism>
<proteinExistence type="predicted"/>
<evidence type="ECO:0000313" key="2">
    <source>
        <dbReference type="Proteomes" id="UP001150581"/>
    </source>
</evidence>
<feature type="non-terminal residue" evidence="1">
    <location>
        <position position="1"/>
    </location>
</feature>
<dbReference type="Proteomes" id="UP001150581">
    <property type="component" value="Unassembled WGS sequence"/>
</dbReference>